<organism evidence="1 2">
    <name type="scientific">Aliikangiella maris</name>
    <dbReference type="NCBI Taxonomy" id="3162458"/>
    <lineage>
        <taxon>Bacteria</taxon>
        <taxon>Pseudomonadati</taxon>
        <taxon>Pseudomonadota</taxon>
        <taxon>Gammaproteobacteria</taxon>
        <taxon>Oceanospirillales</taxon>
        <taxon>Pleioneaceae</taxon>
        <taxon>Aliikangiella</taxon>
    </lineage>
</organism>
<evidence type="ECO:0000313" key="2">
    <source>
        <dbReference type="Proteomes" id="UP001548189"/>
    </source>
</evidence>
<dbReference type="Proteomes" id="UP001548189">
    <property type="component" value="Unassembled WGS sequence"/>
</dbReference>
<comment type="caution">
    <text evidence="1">The sequence shown here is derived from an EMBL/GenBank/DDBJ whole genome shotgun (WGS) entry which is preliminary data.</text>
</comment>
<accession>A0ABV2BZ81</accession>
<dbReference type="Gene3D" id="3.40.50.1820">
    <property type="entry name" value="alpha/beta hydrolase"/>
    <property type="match status" value="1"/>
</dbReference>
<dbReference type="PANTHER" id="PTHR12277:SF81">
    <property type="entry name" value="PROTEIN ABHD13"/>
    <property type="match status" value="1"/>
</dbReference>
<keyword evidence="2" id="KW-1185">Reference proteome</keyword>
<name>A0ABV2BZ81_9GAMM</name>
<dbReference type="SUPFAM" id="SSF53474">
    <property type="entry name" value="alpha/beta-Hydrolases"/>
    <property type="match status" value="1"/>
</dbReference>
<keyword evidence="1" id="KW-0378">Hydrolase</keyword>
<sequence length="250" mass="28548">MKLLVVVIIFYLAICALLYLFQRQLLYFPTSKIQHSFAETLLKSGQDVVKLITVNPERQQALIYFGGNAEVVAQSAGELQTQLADVTVYLLNYRGYGGSTGMVSEKHNYHDALAVYDYIKNKHKQIHVLGRSLGSGVATYLATQRNIEKLILITPFDSIENVAQEKFPFFPVKFLLRDKYRSNERAKNIHKPVLIIAAEQDEVIPRERTEALASEFSEQQLSYVVIPEAMHNDISDHDAYYRNLSEFIKN</sequence>
<evidence type="ECO:0000313" key="1">
    <source>
        <dbReference type="EMBL" id="MET1257240.1"/>
    </source>
</evidence>
<dbReference type="Pfam" id="PF00561">
    <property type="entry name" value="Abhydrolase_1"/>
    <property type="match status" value="1"/>
</dbReference>
<dbReference type="InterPro" id="IPR000073">
    <property type="entry name" value="AB_hydrolase_1"/>
</dbReference>
<proteinExistence type="predicted"/>
<reference evidence="1 2" key="1">
    <citation type="submission" date="2024-06" db="EMBL/GenBank/DDBJ databases">
        <authorList>
            <person name="Li F."/>
        </authorList>
    </citation>
    <scope>NUCLEOTIDE SEQUENCE [LARGE SCALE GENOMIC DNA]</scope>
    <source>
        <strain evidence="1 2">GXAS 311</strain>
    </source>
</reference>
<dbReference type="EMBL" id="JBEVCJ010000041">
    <property type="protein sequence ID" value="MET1257240.1"/>
    <property type="molecule type" value="Genomic_DNA"/>
</dbReference>
<protein>
    <submittedName>
        <fullName evidence="1">Alpha/beta fold hydrolase</fullName>
    </submittedName>
</protein>
<gene>
    <name evidence="1" type="ORF">ABVT43_19000</name>
</gene>
<dbReference type="GO" id="GO:0016787">
    <property type="term" value="F:hydrolase activity"/>
    <property type="evidence" value="ECO:0007669"/>
    <property type="project" value="UniProtKB-KW"/>
</dbReference>
<dbReference type="InterPro" id="IPR029058">
    <property type="entry name" value="AB_hydrolase_fold"/>
</dbReference>
<dbReference type="PANTHER" id="PTHR12277">
    <property type="entry name" value="ALPHA/BETA HYDROLASE DOMAIN-CONTAINING PROTEIN"/>
    <property type="match status" value="1"/>
</dbReference>